<dbReference type="OMA" id="IRTIPWF"/>
<dbReference type="RefSeq" id="XP_007375557.1">
    <property type="nucleotide sequence ID" value="XM_007375495.1"/>
</dbReference>
<dbReference type="Pfam" id="PF03372">
    <property type="entry name" value="Exo_endo_phos"/>
    <property type="match status" value="1"/>
</dbReference>
<dbReference type="STRING" id="619300.G3APW0"/>
<gene>
    <name evidence="2" type="ORF">SPAPADRAFT_71736</name>
</gene>
<dbReference type="SUPFAM" id="SSF56219">
    <property type="entry name" value="DNase I-like"/>
    <property type="match status" value="1"/>
</dbReference>
<evidence type="ECO:0000313" key="2">
    <source>
        <dbReference type="EMBL" id="EGW32281.1"/>
    </source>
</evidence>
<dbReference type="Gene3D" id="3.60.10.10">
    <property type="entry name" value="Endonuclease/exonuclease/phosphatase"/>
    <property type="match status" value="1"/>
</dbReference>
<dbReference type="CDD" id="cd09083">
    <property type="entry name" value="EEP-1"/>
    <property type="match status" value="1"/>
</dbReference>
<dbReference type="HOGENOM" id="CLU_030508_0_0_1"/>
<dbReference type="PANTHER" id="PTHR12121">
    <property type="entry name" value="CARBON CATABOLITE REPRESSOR PROTEIN 4"/>
    <property type="match status" value="1"/>
</dbReference>
<feature type="domain" description="Endonuclease/exonuclease/phosphatase" evidence="1">
    <location>
        <begin position="14"/>
        <end position="256"/>
    </location>
</feature>
<dbReference type="InterPro" id="IPR036691">
    <property type="entry name" value="Endo/exonu/phosph_ase_sf"/>
</dbReference>
<accession>G3APW0</accession>
<protein>
    <recommendedName>
        <fullName evidence="1">Endonuclease/exonuclease/phosphatase domain-containing protein</fullName>
    </recommendedName>
</protein>
<dbReference type="PANTHER" id="PTHR12121:SF36">
    <property type="entry name" value="ENDONUCLEASE_EXONUCLEASE_PHOSPHATASE DOMAIN-CONTAINING PROTEIN"/>
    <property type="match status" value="1"/>
</dbReference>
<sequence>MSGPNDPTQIQIYTHNIRCDTNNRMDNEQPWSERKHGVIDLIQRMSMVLPTLVGLQEVKHNQVKDILNMLGPEWAYFGVGRDDGETKGEYSPILFKKSDWELLYGSTYWLSETPDRPSKGWDAALARIVTKGILRHKDSNKIVSFFNTHYDHRGKQAREKSSLEIMSLMNDDLGTSVLCGDFNSEPHHEAYKTLSKSLVETSQRCKERRGFEHTVTGFTLGKKESSIDFIWVPPNIPIILHEVIDNNCNGMLCSDHRPVRAIIEI</sequence>
<dbReference type="OrthoDB" id="276515at2759"/>
<proteinExistence type="predicted"/>
<dbReference type="eggNOG" id="ENOG502S5BH">
    <property type="taxonomic scope" value="Eukaryota"/>
</dbReference>
<dbReference type="InterPro" id="IPR050410">
    <property type="entry name" value="CCR4/nocturin_mRNA_transcr"/>
</dbReference>
<dbReference type="GO" id="GO:0000175">
    <property type="term" value="F:3'-5'-RNA exonuclease activity"/>
    <property type="evidence" value="ECO:0007669"/>
    <property type="project" value="TreeGrafter"/>
</dbReference>
<reference evidence="2 3" key="1">
    <citation type="journal article" date="2011" name="Proc. Natl. Acad. Sci. U.S.A.">
        <title>Comparative genomics of xylose-fermenting fungi for enhanced biofuel production.</title>
        <authorList>
            <person name="Wohlbach D.J."/>
            <person name="Kuo A."/>
            <person name="Sato T.K."/>
            <person name="Potts K.M."/>
            <person name="Salamov A.A."/>
            <person name="LaButti K.M."/>
            <person name="Sun H."/>
            <person name="Clum A."/>
            <person name="Pangilinan J.L."/>
            <person name="Lindquist E.A."/>
            <person name="Lucas S."/>
            <person name="Lapidus A."/>
            <person name="Jin M."/>
            <person name="Gunawan C."/>
            <person name="Balan V."/>
            <person name="Dale B.E."/>
            <person name="Jeffries T.W."/>
            <person name="Zinkel R."/>
            <person name="Barry K.W."/>
            <person name="Grigoriev I.V."/>
            <person name="Gasch A.P."/>
        </authorList>
    </citation>
    <scope>NUCLEOTIDE SEQUENCE [LARGE SCALE GENOMIC DNA]</scope>
    <source>
        <strain evidence="3">NRRL Y-27907 / 11-Y1</strain>
    </source>
</reference>
<dbReference type="InterPro" id="IPR005135">
    <property type="entry name" value="Endo/exonuclease/phosphatase"/>
</dbReference>
<keyword evidence="3" id="KW-1185">Reference proteome</keyword>
<dbReference type="EMBL" id="GL996502">
    <property type="protein sequence ID" value="EGW32281.1"/>
    <property type="molecule type" value="Genomic_DNA"/>
</dbReference>
<dbReference type="InParanoid" id="G3APW0"/>
<evidence type="ECO:0000259" key="1">
    <source>
        <dbReference type="Pfam" id="PF03372"/>
    </source>
</evidence>
<name>G3APW0_SPAPN</name>
<evidence type="ECO:0000313" key="3">
    <source>
        <dbReference type="Proteomes" id="UP000000709"/>
    </source>
</evidence>
<dbReference type="AlphaFoldDB" id="G3APW0"/>
<dbReference type="GeneID" id="18875394"/>
<dbReference type="KEGG" id="spaa:SPAPADRAFT_71736"/>
<organism evidence="3">
    <name type="scientific">Spathaspora passalidarum (strain NRRL Y-27907 / 11-Y1)</name>
    <dbReference type="NCBI Taxonomy" id="619300"/>
    <lineage>
        <taxon>Eukaryota</taxon>
        <taxon>Fungi</taxon>
        <taxon>Dikarya</taxon>
        <taxon>Ascomycota</taxon>
        <taxon>Saccharomycotina</taxon>
        <taxon>Pichiomycetes</taxon>
        <taxon>Debaryomycetaceae</taxon>
        <taxon>Spathaspora</taxon>
    </lineage>
</organism>
<dbReference type="Proteomes" id="UP000000709">
    <property type="component" value="Unassembled WGS sequence"/>
</dbReference>